<protein>
    <submittedName>
        <fullName evidence="3">Uncharacterized protein</fullName>
    </submittedName>
</protein>
<dbReference type="PANTHER" id="PTHR24253">
    <property type="entry name" value="TRANSMEMBRANE PROTEASE SERINE"/>
    <property type="match status" value="1"/>
</dbReference>
<gene>
    <name evidence="3" type="ORF">CTOB1V02_LOCUS5932</name>
</gene>
<dbReference type="InterPro" id="IPR009003">
    <property type="entry name" value="Peptidase_S1_PA"/>
</dbReference>
<dbReference type="EMBL" id="OB661359">
    <property type="protein sequence ID" value="CAD7228041.1"/>
    <property type="molecule type" value="Genomic_DNA"/>
</dbReference>
<reference evidence="3" key="1">
    <citation type="submission" date="2020-11" db="EMBL/GenBank/DDBJ databases">
        <authorList>
            <person name="Tran Van P."/>
        </authorList>
    </citation>
    <scope>NUCLEOTIDE SEQUENCE</scope>
</reference>
<feature type="compositionally biased region" description="Basic and acidic residues" evidence="2">
    <location>
        <begin position="181"/>
        <end position="191"/>
    </location>
</feature>
<dbReference type="FunFam" id="2.40.10.10:FF:000068">
    <property type="entry name" value="transmembrane protease serine 2"/>
    <property type="match status" value="1"/>
</dbReference>
<evidence type="ECO:0000313" key="3">
    <source>
        <dbReference type="EMBL" id="CAD7228041.1"/>
    </source>
</evidence>
<dbReference type="InterPro" id="IPR043504">
    <property type="entry name" value="Peptidase_S1_PA_chymotrypsin"/>
</dbReference>
<feature type="compositionally biased region" description="Polar residues" evidence="2">
    <location>
        <begin position="209"/>
        <end position="220"/>
    </location>
</feature>
<dbReference type="InterPro" id="IPR001314">
    <property type="entry name" value="Peptidase_S1A"/>
</dbReference>
<dbReference type="SMART" id="SM00020">
    <property type="entry name" value="Tryp_SPc"/>
    <property type="match status" value="1"/>
</dbReference>
<dbReference type="CDD" id="cd00190">
    <property type="entry name" value="Tryp_SPc"/>
    <property type="match status" value="1"/>
</dbReference>
<organism evidence="3">
    <name type="scientific">Cyprideis torosa</name>
    <dbReference type="NCBI Taxonomy" id="163714"/>
    <lineage>
        <taxon>Eukaryota</taxon>
        <taxon>Metazoa</taxon>
        <taxon>Ecdysozoa</taxon>
        <taxon>Arthropoda</taxon>
        <taxon>Crustacea</taxon>
        <taxon>Oligostraca</taxon>
        <taxon>Ostracoda</taxon>
        <taxon>Podocopa</taxon>
        <taxon>Podocopida</taxon>
        <taxon>Cytherocopina</taxon>
        <taxon>Cytheroidea</taxon>
        <taxon>Cytherideidae</taxon>
        <taxon>Cyprideis</taxon>
    </lineage>
</organism>
<feature type="compositionally biased region" description="Basic and acidic residues" evidence="2">
    <location>
        <begin position="159"/>
        <end position="170"/>
    </location>
</feature>
<evidence type="ECO:0000256" key="2">
    <source>
        <dbReference type="SAM" id="MobiDB-lite"/>
    </source>
</evidence>
<dbReference type="AlphaFoldDB" id="A0A7R8WAJ8"/>
<feature type="region of interest" description="Disordered" evidence="2">
    <location>
        <begin position="105"/>
        <end position="135"/>
    </location>
</feature>
<accession>A0A7R8WAJ8</accession>
<dbReference type="GO" id="GO:0004252">
    <property type="term" value="F:serine-type endopeptidase activity"/>
    <property type="evidence" value="ECO:0007669"/>
    <property type="project" value="InterPro"/>
</dbReference>
<sequence length="545" mass="60311">MSTERFFLYEELSQKTFEQFIHCIYHAKTSGSKRGSAERASIFNLHFAGPAQLNFRSDSDPAPEPHFLPKTHTNRHIHRSPSWNSLCRGNDGLFLLKELLYADSSTPSGKPNLPSKNTTTNAPDTSTKIQPTEPTPHSLVLVFPSVHQYSVTRKPSTPEGKRPSAEHTEQRLVPPPQHRPLQYEDMAKQRPDLQPSLSPPRSPVFQGNRFPNSHQAQLRQPTRAKGSAIRLHQLLRYNHEICHMSPSLMVTVDVAADPSDPEAEIKRIPIPPRNRGNGNPIQKGTLLYHNIAGGTAVKEANLYPFTAVLGENRTDGRGMEWFCGATLITPSVLVTAAHCFPEEQRLDVVRLGEHNLVDTEDGAIHLDKTPAEIILHPDFALPSMENDIAIIKLSTPVTITKSTQPACLPFFSSAAVKANTSAIVLGWGHLEFGGRPADILQEVTVPIWEQAECRSAYANIKMFPDGIPDTVMCAGAEGKDSCQSDSGGPLLVKNRFRNYLQNNEIQESYVLAGVVSGGIQCGLERFPGIYTRIHSYLRWISAHAT</sequence>
<dbReference type="Gene3D" id="2.40.10.10">
    <property type="entry name" value="Trypsin-like serine proteases"/>
    <property type="match status" value="1"/>
</dbReference>
<dbReference type="PROSITE" id="PS50240">
    <property type="entry name" value="TRYPSIN_DOM"/>
    <property type="match status" value="1"/>
</dbReference>
<evidence type="ECO:0000256" key="1">
    <source>
        <dbReference type="ARBA" id="ARBA00023157"/>
    </source>
</evidence>
<name>A0A7R8WAJ8_9CRUS</name>
<dbReference type="Pfam" id="PF00089">
    <property type="entry name" value="Trypsin"/>
    <property type="match status" value="1"/>
</dbReference>
<dbReference type="InterPro" id="IPR018114">
    <property type="entry name" value="TRYPSIN_HIS"/>
</dbReference>
<dbReference type="GO" id="GO:0006508">
    <property type="term" value="P:proteolysis"/>
    <property type="evidence" value="ECO:0007669"/>
    <property type="project" value="InterPro"/>
</dbReference>
<dbReference type="PROSITE" id="PS00134">
    <property type="entry name" value="TRYPSIN_HIS"/>
    <property type="match status" value="1"/>
</dbReference>
<dbReference type="SUPFAM" id="SSF50494">
    <property type="entry name" value="Trypsin-like serine proteases"/>
    <property type="match status" value="1"/>
</dbReference>
<keyword evidence="1" id="KW-1015">Disulfide bond</keyword>
<dbReference type="PRINTS" id="PR00722">
    <property type="entry name" value="CHYMOTRYPSIN"/>
</dbReference>
<feature type="region of interest" description="Disordered" evidence="2">
    <location>
        <begin position="150"/>
        <end position="225"/>
    </location>
</feature>
<dbReference type="OrthoDB" id="6339870at2759"/>
<proteinExistence type="predicted"/>
<feature type="compositionally biased region" description="Polar residues" evidence="2">
    <location>
        <begin position="105"/>
        <end position="132"/>
    </location>
</feature>
<dbReference type="PANTHER" id="PTHR24253:SF103">
    <property type="entry name" value="TRANSMEMBRANE PROTEASE SERINE 7"/>
    <property type="match status" value="1"/>
</dbReference>
<dbReference type="InterPro" id="IPR001254">
    <property type="entry name" value="Trypsin_dom"/>
</dbReference>